<feature type="compositionally biased region" description="Basic and acidic residues" evidence="1">
    <location>
        <begin position="373"/>
        <end position="384"/>
    </location>
</feature>
<feature type="compositionally biased region" description="Basic and acidic residues" evidence="1">
    <location>
        <begin position="414"/>
        <end position="436"/>
    </location>
</feature>
<evidence type="ECO:0000313" key="3">
    <source>
        <dbReference type="Proteomes" id="UP000829685"/>
    </source>
</evidence>
<dbReference type="EMBL" id="JAFIMR010000025">
    <property type="protein sequence ID" value="KAI1863657.1"/>
    <property type="molecule type" value="Genomic_DNA"/>
</dbReference>
<dbReference type="AlphaFoldDB" id="A0A9Q0AJX5"/>
<keyword evidence="3" id="KW-1185">Reference proteome</keyword>
<organism evidence="2 3">
    <name type="scientific">Neoarthrinium moseri</name>
    <dbReference type="NCBI Taxonomy" id="1658444"/>
    <lineage>
        <taxon>Eukaryota</taxon>
        <taxon>Fungi</taxon>
        <taxon>Dikarya</taxon>
        <taxon>Ascomycota</taxon>
        <taxon>Pezizomycotina</taxon>
        <taxon>Sordariomycetes</taxon>
        <taxon>Xylariomycetidae</taxon>
        <taxon>Amphisphaeriales</taxon>
        <taxon>Apiosporaceae</taxon>
        <taxon>Neoarthrinium</taxon>
    </lineage>
</organism>
<gene>
    <name evidence="2" type="ORF">JX265_008874</name>
</gene>
<dbReference type="OrthoDB" id="5407653at2759"/>
<name>A0A9Q0AJX5_9PEZI</name>
<proteinExistence type="predicted"/>
<evidence type="ECO:0000313" key="2">
    <source>
        <dbReference type="EMBL" id="KAI1863657.1"/>
    </source>
</evidence>
<dbReference type="Proteomes" id="UP000829685">
    <property type="component" value="Unassembled WGS sequence"/>
</dbReference>
<feature type="region of interest" description="Disordered" evidence="1">
    <location>
        <begin position="373"/>
        <end position="486"/>
    </location>
</feature>
<feature type="compositionally biased region" description="Polar residues" evidence="1">
    <location>
        <begin position="440"/>
        <end position="451"/>
    </location>
</feature>
<protein>
    <submittedName>
        <fullName evidence="2">Uncharacterized protein</fullName>
    </submittedName>
</protein>
<evidence type="ECO:0000256" key="1">
    <source>
        <dbReference type="SAM" id="MobiDB-lite"/>
    </source>
</evidence>
<accession>A0A9Q0AJX5</accession>
<reference evidence="2" key="1">
    <citation type="submission" date="2021-03" db="EMBL/GenBank/DDBJ databases">
        <title>Revisited historic fungal species revealed as producer of novel bioactive compounds through whole genome sequencing and comparative genomics.</title>
        <authorList>
            <person name="Vignolle G.A."/>
            <person name="Hochenegger N."/>
            <person name="Mach R.L."/>
            <person name="Mach-Aigner A.R."/>
            <person name="Javad Rahimi M."/>
            <person name="Salim K.A."/>
            <person name="Chan C.M."/>
            <person name="Lim L.B.L."/>
            <person name="Cai F."/>
            <person name="Druzhinina I.S."/>
            <person name="U'Ren J.M."/>
            <person name="Derntl C."/>
        </authorList>
    </citation>
    <scope>NUCLEOTIDE SEQUENCE</scope>
    <source>
        <strain evidence="2">TUCIM 5799</strain>
    </source>
</reference>
<comment type="caution">
    <text evidence="2">The sequence shown here is derived from an EMBL/GenBank/DDBJ whole genome shotgun (WGS) entry which is preliminary data.</text>
</comment>
<sequence length="608" mass="67074">MFGGLVNLLQPSTIGPPPKDVPPATPVVFPDCHLPSSENPSHETPVVRLLQSLHRPGDLSEAHFGALGLQVHAETPAQRLLPDPSFLPPTSKEWENISLDEARARDSEFQIPLSNGNKSPEARVYLERRNELSIDNQSAFRTVRRMRPEPGVKSPRLGNCYEFFRQLEQMANHWDDTSLPTVVHSEDEDLAEGEAGHVKKSRPNPLDASLEQAELANLGAAAATATESNSRAEPKGKENWRVTYRTAPGNTMPPEVRHNLISAFIKLVSYDFGCNIAAPRVEPRLYLQEPAQPDIKVSSSRPPRDPTVSYFPSGCVFLGRTPRAREAARAGVVEGPLAAVSARNTTSFSTQIESAIDLGRELVAALITAQLRAREGREEKRAGEGKWWATAKRWGGSEGGPIGREIEGAAGVTGDKDKNPVESRNGHASTNDEKPDSPTVGRQSSLSQGNRPNSPPKPISPSSGLPMRGPPAAKKPRKGHSIYDNYRQVRPPISNWDIKARYQAIGKTKNAQYDDIFVISSIFHHVSILRVRVPDRLLDVFAGAEDVQEGSRSGRSWEKLEVWRSRWFDLFLPEERLEALRVLWGANAWMMRTVDDGDGKKDIAMKGS</sequence>